<dbReference type="NCBIfam" id="TIGR03590">
    <property type="entry name" value="PseG"/>
    <property type="match status" value="1"/>
</dbReference>
<sequence>MRVAFRADASIEIGTGHVMRCLTLARALREAGASCQFITRDLPGHMGARITAEGFDLTLLPAPQGPAPEGPPLHAAWAGVDWTQDSTETRAALATSPNWLVMDHYAFDTRWQNAACPKDTRLMVIDDLADRKHRCDLLLDQNLGRTDTDYDGLIPEDCTRLTGPRYALLRPEFAQRRAQALAARAHRGLQNLMISMGGIDAVDATSTILTALRAAPLPPDLTISVIMGRNAPALESVRALAQDMPFRTEIAIDVNDMAARMATADLAIGAAGATTWERCCLGLPSLIIETAANQSGIASAMAAAGAGLAPAPLNAPDFAQSLAATIAQAANPERLATMSNAAADICDGTGLNKAAGQLFQTSAKHRR</sequence>
<evidence type="ECO:0000256" key="1">
    <source>
        <dbReference type="PIRSR" id="PIRSR620023-1"/>
    </source>
</evidence>
<dbReference type="PANTHER" id="PTHR21015:SF22">
    <property type="entry name" value="GLYCOSYLTRANSFERASE"/>
    <property type="match status" value="1"/>
</dbReference>
<dbReference type="GO" id="GO:0016757">
    <property type="term" value="F:glycosyltransferase activity"/>
    <property type="evidence" value="ECO:0007669"/>
    <property type="project" value="TreeGrafter"/>
</dbReference>
<dbReference type="Gene3D" id="3.40.50.11190">
    <property type="match status" value="1"/>
</dbReference>
<dbReference type="SUPFAM" id="SSF53756">
    <property type="entry name" value="UDP-Glycosyltransferase/glycogen phosphorylase"/>
    <property type="match status" value="1"/>
</dbReference>
<dbReference type="EMBL" id="QDKM01000018">
    <property type="protein sequence ID" value="PVH27266.1"/>
    <property type="molecule type" value="Genomic_DNA"/>
</dbReference>
<gene>
    <name evidence="3" type="primary">pseG</name>
    <name evidence="3" type="ORF">DDE20_18420</name>
</gene>
<organism evidence="3 4">
    <name type="scientific">Pararhodobacter oceanensis</name>
    <dbReference type="NCBI Taxonomy" id="2172121"/>
    <lineage>
        <taxon>Bacteria</taxon>
        <taxon>Pseudomonadati</taxon>
        <taxon>Pseudomonadota</taxon>
        <taxon>Alphaproteobacteria</taxon>
        <taxon>Rhodobacterales</taxon>
        <taxon>Paracoccaceae</taxon>
        <taxon>Pararhodobacter</taxon>
    </lineage>
</organism>
<evidence type="ECO:0000313" key="4">
    <source>
        <dbReference type="Proteomes" id="UP000245911"/>
    </source>
</evidence>
<reference evidence="3 4" key="1">
    <citation type="submission" date="2018-04" db="EMBL/GenBank/DDBJ databases">
        <title>Pararhodobacter oceanense sp. nov., isolated from marine intertidal sediment.</title>
        <authorList>
            <person name="Wang X.-L."/>
            <person name="Du Z.-J."/>
        </authorList>
    </citation>
    <scope>NUCLEOTIDE SEQUENCE [LARGE SCALE GENOMIC DNA]</scope>
    <source>
        <strain evidence="3 4">AM505</strain>
    </source>
</reference>
<feature type="binding site" evidence="2">
    <location>
        <position position="170"/>
    </location>
    <ligand>
        <name>substrate</name>
    </ligand>
</feature>
<dbReference type="Gene3D" id="3.40.50.2000">
    <property type="entry name" value="Glycogen Phosphorylase B"/>
    <property type="match status" value="1"/>
</dbReference>
<dbReference type="InterPro" id="IPR020023">
    <property type="entry name" value="PseG"/>
</dbReference>
<feature type="active site" description="Proton acceptor" evidence="1">
    <location>
        <position position="17"/>
    </location>
</feature>
<evidence type="ECO:0000256" key="2">
    <source>
        <dbReference type="PIRSR" id="PIRSR620023-2"/>
    </source>
</evidence>
<dbReference type="RefSeq" id="WP_116559986.1">
    <property type="nucleotide sequence ID" value="NZ_QDKM01000018.1"/>
</dbReference>
<comment type="caution">
    <text evidence="3">The sequence shown here is derived from an EMBL/GenBank/DDBJ whole genome shotgun (WGS) entry which is preliminary data.</text>
</comment>
<proteinExistence type="predicted"/>
<dbReference type="GO" id="GO:0016787">
    <property type="term" value="F:hydrolase activity"/>
    <property type="evidence" value="ECO:0007669"/>
    <property type="project" value="UniProtKB-KW"/>
</dbReference>
<dbReference type="Proteomes" id="UP000245911">
    <property type="component" value="Unassembled WGS sequence"/>
</dbReference>
<accession>A0A2T8HPC5</accession>
<feature type="binding site" evidence="2">
    <location>
        <position position="277"/>
    </location>
    <ligand>
        <name>substrate</name>
    </ligand>
</feature>
<keyword evidence="4" id="KW-1185">Reference proteome</keyword>
<dbReference type="AlphaFoldDB" id="A0A2T8HPC5"/>
<evidence type="ECO:0000313" key="3">
    <source>
        <dbReference type="EMBL" id="PVH27266.1"/>
    </source>
</evidence>
<protein>
    <submittedName>
        <fullName evidence="3">UDP-2,4-diacetamido-2,4, 6-trideoxy-beta-L-altropyranose hydrolase</fullName>
    </submittedName>
</protein>
<keyword evidence="3" id="KW-0378">Hydrolase</keyword>
<name>A0A2T8HPC5_9RHOB</name>
<dbReference type="OrthoDB" id="9788924at2"/>
<dbReference type="PANTHER" id="PTHR21015">
    <property type="entry name" value="UDP-N-ACETYLGLUCOSAMINE--N-ACETYLMURAMYL-(PENTAPEPTIDE) PYROPHOSPHORYL-UNDECAPRENOL N-ACETYLGLUCOSAMINE TRANSFERASE 1"/>
    <property type="match status" value="1"/>
</dbReference>